<dbReference type="AlphaFoldDB" id="A0A1H9Q9P9"/>
<keyword evidence="14 17" id="KW-0472">Membrane</keyword>
<evidence type="ECO:0000256" key="11">
    <source>
        <dbReference type="ARBA" id="ARBA00022989"/>
    </source>
</evidence>
<dbReference type="PROSITE" id="PS50109">
    <property type="entry name" value="HIS_KIN"/>
    <property type="match status" value="1"/>
</dbReference>
<evidence type="ECO:0000259" key="19">
    <source>
        <dbReference type="PROSITE" id="PS50885"/>
    </source>
</evidence>
<dbReference type="InterPro" id="IPR050398">
    <property type="entry name" value="HssS/ArlS-like"/>
</dbReference>
<feature type="domain" description="Histidine kinase" evidence="18">
    <location>
        <begin position="232"/>
        <end position="447"/>
    </location>
</feature>
<keyword evidence="5" id="KW-0597">Phosphoprotein</keyword>
<evidence type="ECO:0000256" key="7">
    <source>
        <dbReference type="ARBA" id="ARBA00022692"/>
    </source>
</evidence>
<dbReference type="Gene3D" id="1.10.287.130">
    <property type="match status" value="1"/>
</dbReference>
<comment type="catalytic activity">
    <reaction evidence="1">
        <text>ATP + protein L-histidine = ADP + protein N-phospho-L-histidine.</text>
        <dbReference type="EC" id="2.7.13.3"/>
    </reaction>
</comment>
<organism evidence="20 21">
    <name type="scientific">Salipaludibacillus aurantiacus</name>
    <dbReference type="NCBI Taxonomy" id="1601833"/>
    <lineage>
        <taxon>Bacteria</taxon>
        <taxon>Bacillati</taxon>
        <taxon>Bacillota</taxon>
        <taxon>Bacilli</taxon>
        <taxon>Bacillales</taxon>
        <taxon>Bacillaceae</taxon>
    </lineage>
</organism>
<evidence type="ECO:0000256" key="10">
    <source>
        <dbReference type="ARBA" id="ARBA00022840"/>
    </source>
</evidence>
<dbReference type="CDD" id="cd00082">
    <property type="entry name" value="HisKA"/>
    <property type="match status" value="1"/>
</dbReference>
<evidence type="ECO:0000256" key="6">
    <source>
        <dbReference type="ARBA" id="ARBA00022679"/>
    </source>
</evidence>
<proteinExistence type="predicted"/>
<evidence type="ECO:0000256" key="13">
    <source>
        <dbReference type="ARBA" id="ARBA00023026"/>
    </source>
</evidence>
<dbReference type="SUPFAM" id="SSF158472">
    <property type="entry name" value="HAMP domain-like"/>
    <property type="match status" value="1"/>
</dbReference>
<dbReference type="PANTHER" id="PTHR45528">
    <property type="entry name" value="SENSOR HISTIDINE KINASE CPXA"/>
    <property type="match status" value="1"/>
</dbReference>
<evidence type="ECO:0000256" key="2">
    <source>
        <dbReference type="ARBA" id="ARBA00004651"/>
    </source>
</evidence>
<evidence type="ECO:0000256" key="5">
    <source>
        <dbReference type="ARBA" id="ARBA00022553"/>
    </source>
</evidence>
<keyword evidence="4" id="KW-1003">Cell membrane</keyword>
<dbReference type="Pfam" id="PF00672">
    <property type="entry name" value="HAMP"/>
    <property type="match status" value="1"/>
</dbReference>
<keyword evidence="11 17" id="KW-1133">Transmembrane helix</keyword>
<dbReference type="PROSITE" id="PS50885">
    <property type="entry name" value="HAMP"/>
    <property type="match status" value="1"/>
</dbReference>
<keyword evidence="13" id="KW-0843">Virulence</keyword>
<protein>
    <recommendedName>
        <fullName evidence="16">Heme sensor protein HssS</fullName>
        <ecNumber evidence="3">2.7.13.3</ecNumber>
    </recommendedName>
</protein>
<dbReference type="RefSeq" id="WP_093047443.1">
    <property type="nucleotide sequence ID" value="NZ_FOGT01000002.1"/>
</dbReference>
<dbReference type="STRING" id="1601833.SAMN05518684_102105"/>
<evidence type="ECO:0000256" key="15">
    <source>
        <dbReference type="ARBA" id="ARBA00037219"/>
    </source>
</evidence>
<evidence type="ECO:0000256" key="8">
    <source>
        <dbReference type="ARBA" id="ARBA00022741"/>
    </source>
</evidence>
<feature type="transmembrane region" description="Helical" evidence="17">
    <location>
        <begin position="146"/>
        <end position="169"/>
    </location>
</feature>
<dbReference type="SMART" id="SM00304">
    <property type="entry name" value="HAMP"/>
    <property type="match status" value="1"/>
</dbReference>
<dbReference type="GO" id="GO:0005886">
    <property type="term" value="C:plasma membrane"/>
    <property type="evidence" value="ECO:0007669"/>
    <property type="project" value="UniProtKB-SubCell"/>
</dbReference>
<evidence type="ECO:0000313" key="20">
    <source>
        <dbReference type="EMBL" id="SER57241.1"/>
    </source>
</evidence>
<evidence type="ECO:0000256" key="1">
    <source>
        <dbReference type="ARBA" id="ARBA00000085"/>
    </source>
</evidence>
<dbReference type="FunFam" id="1.10.287.130:FF:000001">
    <property type="entry name" value="Two-component sensor histidine kinase"/>
    <property type="match status" value="1"/>
</dbReference>
<evidence type="ECO:0000256" key="12">
    <source>
        <dbReference type="ARBA" id="ARBA00023012"/>
    </source>
</evidence>
<name>A0A1H9Q9P9_9BACI</name>
<comment type="function">
    <text evidence="15">Member of the two-component regulatory system HssS/HssR involved in intracellular heme homeostasis and tempering of staphylococcal virulence. HssS functions as a heme sensor histidine kinase which is autophosphorylated at a histidine residue and transfers its phosphate group to an aspartate residue of HssR. HssR/HssS activates the expression of hrtAB, an efflux pump, in response to extracellular heme, hemin, hemoglobin or blood.</text>
</comment>
<evidence type="ECO:0000256" key="9">
    <source>
        <dbReference type="ARBA" id="ARBA00022777"/>
    </source>
</evidence>
<dbReference type="Pfam" id="PF00512">
    <property type="entry name" value="HisKA"/>
    <property type="match status" value="1"/>
</dbReference>
<keyword evidence="8" id="KW-0547">Nucleotide-binding</keyword>
<keyword evidence="6" id="KW-0808">Transferase</keyword>
<feature type="transmembrane region" description="Helical" evidence="17">
    <location>
        <begin position="7"/>
        <end position="28"/>
    </location>
</feature>
<evidence type="ECO:0000256" key="14">
    <source>
        <dbReference type="ARBA" id="ARBA00023136"/>
    </source>
</evidence>
<dbReference type="EC" id="2.7.13.3" evidence="3"/>
<dbReference type="Gene3D" id="6.10.340.10">
    <property type="match status" value="1"/>
</dbReference>
<keyword evidence="21" id="KW-1185">Reference proteome</keyword>
<gene>
    <name evidence="20" type="ORF">SAMN05518684_102105</name>
</gene>
<keyword evidence="9 20" id="KW-0418">Kinase</keyword>
<accession>A0A1H9Q9P9</accession>
<dbReference type="PANTHER" id="PTHR45528:SF11">
    <property type="entry name" value="HISTIDINE KINASE"/>
    <property type="match status" value="1"/>
</dbReference>
<keyword evidence="12" id="KW-0902">Two-component regulatory system</keyword>
<dbReference type="PRINTS" id="PR00344">
    <property type="entry name" value="BCTRLSENSOR"/>
</dbReference>
<dbReference type="SUPFAM" id="SSF47384">
    <property type="entry name" value="Homodimeric domain of signal transducing histidine kinase"/>
    <property type="match status" value="1"/>
</dbReference>
<dbReference type="Gene3D" id="3.30.565.10">
    <property type="entry name" value="Histidine kinase-like ATPase, C-terminal domain"/>
    <property type="match status" value="1"/>
</dbReference>
<evidence type="ECO:0000256" key="3">
    <source>
        <dbReference type="ARBA" id="ARBA00012438"/>
    </source>
</evidence>
<sequence length="448" mass="50612">MIKKSLYLRIVATFISVVLISLLVSYMITSLFFQREVLFEEEITNVTRGVAGVVEMTEAQIIDDMIETLKEFHFEVMIVNEEGEPLSEEPSFPVSEGAYQEVITGSAVSPVVYHESQARVGGMPVEIGDESFALFVHMDYEAEGEAIRNVILIALLIVLIVGSLLIFLASRYVVDPIKRLTAAAKEMATGNFSIRVKNKDNKDEVGELIRSFNHMAAEVEQIDQMRDDFVSSVSHEFQSPLTSIRGFTKAIRDDIVPEKNQKEYLDIIYKETERLSRLSENLLQMASLESDQYPFKPVNYRLDEQVRRAVLATEPLWKKRQLTVELDLEPAEVTADEDLFSQVWVNLLTNAIKYSPKGEIITVTLRKQSSHIQVSIKDNGKGIPEEAFPHLFDKFYKVDKARSSSTDGNGLGLSIVKKILTIHNCGINVFSEKEKGSVFSVEIPFNRE</sequence>
<feature type="domain" description="HAMP" evidence="19">
    <location>
        <begin position="171"/>
        <end position="224"/>
    </location>
</feature>
<dbReference type="InterPro" id="IPR004358">
    <property type="entry name" value="Sig_transdc_His_kin-like_C"/>
</dbReference>
<dbReference type="SUPFAM" id="SSF55874">
    <property type="entry name" value="ATPase domain of HSP90 chaperone/DNA topoisomerase II/histidine kinase"/>
    <property type="match status" value="1"/>
</dbReference>
<dbReference type="CDD" id="cd00075">
    <property type="entry name" value="HATPase"/>
    <property type="match status" value="1"/>
</dbReference>
<dbReference type="GO" id="GO:0005524">
    <property type="term" value="F:ATP binding"/>
    <property type="evidence" value="ECO:0007669"/>
    <property type="project" value="UniProtKB-KW"/>
</dbReference>
<dbReference type="InterPro" id="IPR036097">
    <property type="entry name" value="HisK_dim/P_sf"/>
</dbReference>
<dbReference type="InterPro" id="IPR003660">
    <property type="entry name" value="HAMP_dom"/>
</dbReference>
<dbReference type="InterPro" id="IPR036890">
    <property type="entry name" value="HATPase_C_sf"/>
</dbReference>
<evidence type="ECO:0000313" key="21">
    <source>
        <dbReference type="Proteomes" id="UP000198571"/>
    </source>
</evidence>
<evidence type="ECO:0000259" key="18">
    <source>
        <dbReference type="PROSITE" id="PS50109"/>
    </source>
</evidence>
<dbReference type="GO" id="GO:0000155">
    <property type="term" value="F:phosphorelay sensor kinase activity"/>
    <property type="evidence" value="ECO:0007669"/>
    <property type="project" value="InterPro"/>
</dbReference>
<dbReference type="InterPro" id="IPR003594">
    <property type="entry name" value="HATPase_dom"/>
</dbReference>
<keyword evidence="7 17" id="KW-0812">Transmembrane</keyword>
<dbReference type="Pfam" id="PF02518">
    <property type="entry name" value="HATPase_c"/>
    <property type="match status" value="1"/>
</dbReference>
<keyword evidence="10" id="KW-0067">ATP-binding</keyword>
<evidence type="ECO:0000256" key="16">
    <source>
        <dbReference type="ARBA" id="ARBA00040841"/>
    </source>
</evidence>
<dbReference type="Proteomes" id="UP000198571">
    <property type="component" value="Unassembled WGS sequence"/>
</dbReference>
<dbReference type="SMART" id="SM00388">
    <property type="entry name" value="HisKA"/>
    <property type="match status" value="1"/>
</dbReference>
<dbReference type="EMBL" id="FOGT01000002">
    <property type="protein sequence ID" value="SER57241.1"/>
    <property type="molecule type" value="Genomic_DNA"/>
</dbReference>
<comment type="subcellular location">
    <subcellularLocation>
        <location evidence="2">Cell membrane</location>
        <topology evidence="2">Multi-pass membrane protein</topology>
    </subcellularLocation>
</comment>
<dbReference type="FunFam" id="3.30.565.10:FF:000006">
    <property type="entry name" value="Sensor histidine kinase WalK"/>
    <property type="match status" value="1"/>
</dbReference>
<evidence type="ECO:0000256" key="4">
    <source>
        <dbReference type="ARBA" id="ARBA00022475"/>
    </source>
</evidence>
<dbReference type="OrthoDB" id="9813151at2"/>
<dbReference type="SMART" id="SM00387">
    <property type="entry name" value="HATPase_c"/>
    <property type="match status" value="1"/>
</dbReference>
<evidence type="ECO:0000256" key="17">
    <source>
        <dbReference type="SAM" id="Phobius"/>
    </source>
</evidence>
<dbReference type="InterPro" id="IPR005467">
    <property type="entry name" value="His_kinase_dom"/>
</dbReference>
<dbReference type="InterPro" id="IPR003661">
    <property type="entry name" value="HisK_dim/P_dom"/>
</dbReference>
<dbReference type="CDD" id="cd06225">
    <property type="entry name" value="HAMP"/>
    <property type="match status" value="1"/>
</dbReference>
<reference evidence="21" key="1">
    <citation type="submission" date="2016-10" db="EMBL/GenBank/DDBJ databases">
        <authorList>
            <person name="Varghese N."/>
            <person name="Submissions S."/>
        </authorList>
    </citation>
    <scope>NUCLEOTIDE SEQUENCE [LARGE SCALE GENOMIC DNA]</scope>
    <source>
        <strain evidence="21">S9</strain>
    </source>
</reference>